<accession>A0A7R6SYA2</accession>
<proteinExistence type="inferred from homology"/>
<dbReference type="AlphaFoldDB" id="A0A7R6SYA2"/>
<dbReference type="SUPFAM" id="SSF54637">
    <property type="entry name" value="Thioesterase/thiol ester dehydrase-isomerase"/>
    <property type="match status" value="1"/>
</dbReference>
<dbReference type="InterPro" id="IPR029069">
    <property type="entry name" value="HotDog_dom_sf"/>
</dbReference>
<dbReference type="CDD" id="cd00586">
    <property type="entry name" value="4HBT"/>
    <property type="match status" value="1"/>
</dbReference>
<dbReference type="PANTHER" id="PTHR31793">
    <property type="entry name" value="4-HYDROXYBENZOYL-COA THIOESTERASE FAMILY MEMBER"/>
    <property type="match status" value="1"/>
</dbReference>
<comment type="similarity">
    <text evidence="1">Belongs to the 4-hydroxybenzoyl-CoA thioesterase family.</text>
</comment>
<evidence type="ECO:0000256" key="2">
    <source>
        <dbReference type="ARBA" id="ARBA00022801"/>
    </source>
</evidence>
<organism evidence="3 4">
    <name type="scientific">Thermotomaculum hydrothermale</name>
    <dbReference type="NCBI Taxonomy" id="981385"/>
    <lineage>
        <taxon>Bacteria</taxon>
        <taxon>Pseudomonadati</taxon>
        <taxon>Acidobacteriota</taxon>
        <taxon>Holophagae</taxon>
        <taxon>Thermotomaculales</taxon>
        <taxon>Thermotomaculaceae</taxon>
        <taxon>Thermotomaculum</taxon>
    </lineage>
</organism>
<dbReference type="Gene3D" id="3.10.129.10">
    <property type="entry name" value="Hotdog Thioesterase"/>
    <property type="match status" value="1"/>
</dbReference>
<evidence type="ECO:0000313" key="3">
    <source>
        <dbReference type="EMBL" id="BBB31665.1"/>
    </source>
</evidence>
<protein>
    <submittedName>
        <fullName evidence="3">Acyl-CoA thioester hydrolase</fullName>
    </submittedName>
</protein>
<dbReference type="NCBIfam" id="TIGR00051">
    <property type="entry name" value="YbgC/FadM family acyl-CoA thioesterase"/>
    <property type="match status" value="1"/>
</dbReference>
<dbReference type="GO" id="GO:0047617">
    <property type="term" value="F:fatty acyl-CoA hydrolase activity"/>
    <property type="evidence" value="ECO:0007669"/>
    <property type="project" value="TreeGrafter"/>
</dbReference>
<dbReference type="Pfam" id="PF13279">
    <property type="entry name" value="4HBT_2"/>
    <property type="match status" value="1"/>
</dbReference>
<keyword evidence="2 3" id="KW-0378">Hydrolase</keyword>
<evidence type="ECO:0000256" key="1">
    <source>
        <dbReference type="ARBA" id="ARBA00005953"/>
    </source>
</evidence>
<evidence type="ECO:0000313" key="4">
    <source>
        <dbReference type="Proteomes" id="UP000595564"/>
    </source>
</evidence>
<keyword evidence="4" id="KW-1185">Reference proteome</keyword>
<gene>
    <name evidence="3" type="ORF">TTHT_0010</name>
</gene>
<dbReference type="EMBL" id="AP017470">
    <property type="protein sequence ID" value="BBB31665.1"/>
    <property type="molecule type" value="Genomic_DNA"/>
</dbReference>
<dbReference type="PANTHER" id="PTHR31793:SF27">
    <property type="entry name" value="NOVEL THIOESTERASE SUPERFAMILY DOMAIN AND SAPOSIN A-TYPE DOMAIN CONTAINING PROTEIN (0610012H03RIK)"/>
    <property type="match status" value="1"/>
</dbReference>
<reference evidence="3 4" key="1">
    <citation type="journal article" date="2012" name="Extremophiles">
        <title>Thermotomaculum hydrothermale gen. nov., sp. nov., a novel heterotrophic thermophile within the phylum Acidobacteria from a deep-sea hydrothermal vent chimney in the Southern Okinawa Trough.</title>
        <authorList>
            <person name="Izumi H."/>
            <person name="Nunoura T."/>
            <person name="Miyazaki M."/>
            <person name="Mino S."/>
            <person name="Toki T."/>
            <person name="Takai K."/>
            <person name="Sako Y."/>
            <person name="Sawabe T."/>
            <person name="Nakagawa S."/>
        </authorList>
    </citation>
    <scope>NUCLEOTIDE SEQUENCE [LARGE SCALE GENOMIC DNA]</scope>
    <source>
        <strain evidence="3 4">AC55</strain>
    </source>
</reference>
<name>A0A7R6SYA2_9BACT</name>
<dbReference type="KEGG" id="thyd:TTHT_0010"/>
<sequence length="140" mass="16917">MWRVFMFSYKHRVRYYETDKMGVAHHSSFVYWFENARVEFLRDLGIDYKDIENAGYNLAVVEINGRFLKPVFYDELISIKVKASRFDGKYAKFDYYVFNEKSETVVKGCTKHFVVDRELKRVKLPDVFLNKIKEKLQERE</sequence>
<dbReference type="Proteomes" id="UP000595564">
    <property type="component" value="Chromosome"/>
</dbReference>
<dbReference type="InterPro" id="IPR050563">
    <property type="entry name" value="4-hydroxybenzoyl-CoA_TE"/>
</dbReference>
<dbReference type="InterPro" id="IPR006684">
    <property type="entry name" value="YbgC/YbaW"/>
</dbReference>
<dbReference type="PIRSF" id="PIRSF003230">
    <property type="entry name" value="YbgC"/>
    <property type="match status" value="1"/>
</dbReference>